<dbReference type="EMBL" id="CP101509">
    <property type="protein sequence ID" value="UTV30818.1"/>
    <property type="molecule type" value="Genomic_DNA"/>
</dbReference>
<evidence type="ECO:0000313" key="3">
    <source>
        <dbReference type="EMBL" id="UTV30818.1"/>
    </source>
</evidence>
<dbReference type="SUPFAM" id="SSF143120">
    <property type="entry name" value="YefM-like"/>
    <property type="match status" value="1"/>
</dbReference>
<feature type="region of interest" description="Disordered" evidence="2">
    <location>
        <begin position="63"/>
        <end position="89"/>
    </location>
</feature>
<gene>
    <name evidence="3" type="ORF">NNL38_19870</name>
</gene>
<reference evidence="3" key="1">
    <citation type="submission" date="2022-07" db="EMBL/GenBank/DDBJ databases">
        <title>Genome sequencing of Photobacterium atrarenae GJH2-4.</title>
        <authorList>
            <person name="Park S.-J."/>
        </authorList>
    </citation>
    <scope>NUCLEOTIDE SEQUENCE</scope>
    <source>
        <strain evidence="3">GJH2-4</strain>
    </source>
</reference>
<evidence type="ECO:0000256" key="2">
    <source>
        <dbReference type="SAM" id="MobiDB-lite"/>
    </source>
</evidence>
<proteinExistence type="inferred from homology"/>
<comment type="similarity">
    <text evidence="1">Belongs to the phD/YefM antitoxin family.</text>
</comment>
<keyword evidence="4" id="KW-1185">Reference proteome</keyword>
<evidence type="ECO:0000256" key="1">
    <source>
        <dbReference type="ARBA" id="ARBA00009981"/>
    </source>
</evidence>
<accession>A0ABY5GNA6</accession>
<sequence>MNIQTVSYLKTHAAKLDLDEPMVITQNGKPAYVIESYEARQRRDNSIAMMKLLAFSQEDKTQGRVMSSDSLKSRLAARKQKAQSDDGNR</sequence>
<dbReference type="InterPro" id="IPR036165">
    <property type="entry name" value="YefM-like_sf"/>
</dbReference>
<dbReference type="Proteomes" id="UP001057998">
    <property type="component" value="Chromosome 2"/>
</dbReference>
<organism evidence="3 4">
    <name type="scientific">Photobacterium atrarenae</name>
    <dbReference type="NCBI Taxonomy" id="865757"/>
    <lineage>
        <taxon>Bacteria</taxon>
        <taxon>Pseudomonadati</taxon>
        <taxon>Pseudomonadota</taxon>
        <taxon>Gammaproteobacteria</taxon>
        <taxon>Vibrionales</taxon>
        <taxon>Vibrionaceae</taxon>
        <taxon>Photobacterium</taxon>
    </lineage>
</organism>
<name>A0ABY5GNA6_9GAMM</name>
<protein>
    <submittedName>
        <fullName evidence="3">Type II toxin-antitoxin system Phd/YefM family antitoxin</fullName>
    </submittedName>
</protein>
<dbReference type="RefSeq" id="WP_255392186.1">
    <property type="nucleotide sequence ID" value="NZ_CP101509.1"/>
</dbReference>
<evidence type="ECO:0000313" key="4">
    <source>
        <dbReference type="Proteomes" id="UP001057998"/>
    </source>
</evidence>